<evidence type="ECO:0000313" key="2">
    <source>
        <dbReference type="Proteomes" id="UP001143910"/>
    </source>
</evidence>
<proteinExistence type="predicted"/>
<name>A0ACC1MDQ2_9HYPO</name>
<keyword evidence="2" id="KW-1185">Reference proteome</keyword>
<dbReference type="Proteomes" id="UP001143910">
    <property type="component" value="Unassembled WGS sequence"/>
</dbReference>
<gene>
    <name evidence="1" type="ORF">NQ176_g10758</name>
</gene>
<accession>A0ACC1MDQ2</accession>
<evidence type="ECO:0000313" key="1">
    <source>
        <dbReference type="EMBL" id="KAJ2964933.1"/>
    </source>
</evidence>
<sequence>MPPIAAAPPRTRLPSRPESDRPYVYPSMSITPRTTLSPPLSIKPETQEPRLSISHVSHPPSPFSSRYDHARRISYAPLRPPTPPHVTGRPLLPQPSPGRTQQLKISALISTPPPIEPQIEPPQRRPDIPTGGKRKHESVFYQASQPLHNGQRQVDAHYRSDLRRILHEPDQYAYSRADGEIGYVQFNSYH</sequence>
<dbReference type="EMBL" id="JANJQO010003113">
    <property type="protein sequence ID" value="KAJ2964933.1"/>
    <property type="molecule type" value="Genomic_DNA"/>
</dbReference>
<protein>
    <submittedName>
        <fullName evidence="1">Uncharacterized protein</fullName>
    </submittedName>
</protein>
<comment type="caution">
    <text evidence="1">The sequence shown here is derived from an EMBL/GenBank/DDBJ whole genome shotgun (WGS) entry which is preliminary data.</text>
</comment>
<reference evidence="1" key="1">
    <citation type="submission" date="2022-08" db="EMBL/GenBank/DDBJ databases">
        <title>Genome Sequence of Lecanicillium fungicola.</title>
        <authorList>
            <person name="Buettner E."/>
        </authorList>
    </citation>
    <scope>NUCLEOTIDE SEQUENCE</scope>
    <source>
        <strain evidence="1">Babe33</strain>
    </source>
</reference>
<organism evidence="1 2">
    <name type="scientific">Zarea fungicola</name>
    <dbReference type="NCBI Taxonomy" id="93591"/>
    <lineage>
        <taxon>Eukaryota</taxon>
        <taxon>Fungi</taxon>
        <taxon>Dikarya</taxon>
        <taxon>Ascomycota</taxon>
        <taxon>Pezizomycotina</taxon>
        <taxon>Sordariomycetes</taxon>
        <taxon>Hypocreomycetidae</taxon>
        <taxon>Hypocreales</taxon>
        <taxon>Cordycipitaceae</taxon>
        <taxon>Zarea</taxon>
    </lineage>
</organism>